<evidence type="ECO:0000256" key="1">
    <source>
        <dbReference type="ARBA" id="ARBA00004651"/>
    </source>
</evidence>
<dbReference type="Proteomes" id="UP000282084">
    <property type="component" value="Unassembled WGS sequence"/>
</dbReference>
<feature type="transmembrane region" description="Helical" evidence="7">
    <location>
        <begin position="279"/>
        <end position="295"/>
    </location>
</feature>
<feature type="transmembrane region" description="Helical" evidence="7">
    <location>
        <begin position="401"/>
        <end position="420"/>
    </location>
</feature>
<evidence type="ECO:0000256" key="4">
    <source>
        <dbReference type="ARBA" id="ARBA00022692"/>
    </source>
</evidence>
<dbReference type="PANTHER" id="PTHR42718:SF46">
    <property type="entry name" value="BLR6921 PROTEIN"/>
    <property type="match status" value="1"/>
</dbReference>
<dbReference type="PROSITE" id="PS51257">
    <property type="entry name" value="PROKAR_LIPOPROTEIN"/>
    <property type="match status" value="1"/>
</dbReference>
<dbReference type="SUPFAM" id="SSF103473">
    <property type="entry name" value="MFS general substrate transporter"/>
    <property type="match status" value="2"/>
</dbReference>
<feature type="transmembrane region" description="Helical" evidence="7">
    <location>
        <begin position="432"/>
        <end position="456"/>
    </location>
</feature>
<evidence type="ECO:0000256" key="5">
    <source>
        <dbReference type="ARBA" id="ARBA00022989"/>
    </source>
</evidence>
<dbReference type="InterPro" id="IPR020846">
    <property type="entry name" value="MFS_dom"/>
</dbReference>
<dbReference type="InterPro" id="IPR011701">
    <property type="entry name" value="MFS"/>
</dbReference>
<dbReference type="PRINTS" id="PR01036">
    <property type="entry name" value="TCRTETB"/>
</dbReference>
<comment type="caution">
    <text evidence="9">The sequence shown here is derived from an EMBL/GenBank/DDBJ whole genome shotgun (WGS) entry which is preliminary data.</text>
</comment>
<evidence type="ECO:0000313" key="9">
    <source>
        <dbReference type="EMBL" id="RKT54597.1"/>
    </source>
</evidence>
<evidence type="ECO:0000313" key="10">
    <source>
        <dbReference type="Proteomes" id="UP000282084"/>
    </source>
</evidence>
<evidence type="ECO:0000256" key="3">
    <source>
        <dbReference type="ARBA" id="ARBA00022475"/>
    </source>
</evidence>
<keyword evidence="5 7" id="KW-1133">Transmembrane helix</keyword>
<dbReference type="PROSITE" id="PS00216">
    <property type="entry name" value="SUGAR_TRANSPORT_1"/>
    <property type="match status" value="1"/>
</dbReference>
<reference evidence="9 10" key="1">
    <citation type="submission" date="2018-10" db="EMBL/GenBank/DDBJ databases">
        <title>Sequencing the genomes of 1000 actinobacteria strains.</title>
        <authorList>
            <person name="Klenk H.-P."/>
        </authorList>
    </citation>
    <scope>NUCLEOTIDE SEQUENCE [LARGE SCALE GENOMIC DNA]</scope>
    <source>
        <strain evidence="9 10">DSM 43800</strain>
    </source>
</reference>
<dbReference type="Gene3D" id="1.20.1250.20">
    <property type="entry name" value="MFS general substrate transporter like domains"/>
    <property type="match status" value="1"/>
</dbReference>
<dbReference type="OrthoDB" id="7375466at2"/>
<protein>
    <submittedName>
        <fullName evidence="9">EmrB/QacA subfamily drug resistance transporter</fullName>
    </submittedName>
</protein>
<evidence type="ECO:0000256" key="7">
    <source>
        <dbReference type="SAM" id="Phobius"/>
    </source>
</evidence>
<accession>A0A495W0Q9</accession>
<feature type="transmembrane region" description="Helical" evidence="7">
    <location>
        <begin position="201"/>
        <end position="220"/>
    </location>
</feature>
<dbReference type="GO" id="GO:0022857">
    <property type="term" value="F:transmembrane transporter activity"/>
    <property type="evidence" value="ECO:0007669"/>
    <property type="project" value="InterPro"/>
</dbReference>
<dbReference type="PANTHER" id="PTHR42718">
    <property type="entry name" value="MAJOR FACILITATOR SUPERFAMILY MULTIDRUG TRANSPORTER MFSC"/>
    <property type="match status" value="1"/>
</dbReference>
<dbReference type="InterPro" id="IPR005829">
    <property type="entry name" value="Sugar_transporter_CS"/>
</dbReference>
<gene>
    <name evidence="9" type="ORF">C8E97_3243</name>
</gene>
<evidence type="ECO:0000256" key="2">
    <source>
        <dbReference type="ARBA" id="ARBA00022448"/>
    </source>
</evidence>
<dbReference type="InterPro" id="IPR036259">
    <property type="entry name" value="MFS_trans_sf"/>
</dbReference>
<dbReference type="GO" id="GO:0005886">
    <property type="term" value="C:plasma membrane"/>
    <property type="evidence" value="ECO:0007669"/>
    <property type="project" value="UniProtKB-SubCell"/>
</dbReference>
<feature type="transmembrane region" description="Helical" evidence="7">
    <location>
        <begin position="143"/>
        <end position="163"/>
    </location>
</feature>
<dbReference type="Gene3D" id="1.20.1720.10">
    <property type="entry name" value="Multidrug resistance protein D"/>
    <property type="match status" value="1"/>
</dbReference>
<feature type="transmembrane region" description="Helical" evidence="7">
    <location>
        <begin position="255"/>
        <end position="273"/>
    </location>
</feature>
<organism evidence="9 10">
    <name type="scientific">Saccharothrix australiensis</name>
    <dbReference type="NCBI Taxonomy" id="2072"/>
    <lineage>
        <taxon>Bacteria</taxon>
        <taxon>Bacillati</taxon>
        <taxon>Actinomycetota</taxon>
        <taxon>Actinomycetes</taxon>
        <taxon>Pseudonocardiales</taxon>
        <taxon>Pseudonocardiaceae</taxon>
        <taxon>Saccharothrix</taxon>
    </lineage>
</organism>
<feature type="transmembrane region" description="Helical" evidence="7">
    <location>
        <begin position="12"/>
        <end position="33"/>
    </location>
</feature>
<keyword evidence="6 7" id="KW-0472">Membrane</keyword>
<dbReference type="PROSITE" id="PS50850">
    <property type="entry name" value="MFS"/>
    <property type="match status" value="1"/>
</dbReference>
<proteinExistence type="predicted"/>
<feature type="transmembrane region" description="Helical" evidence="7">
    <location>
        <begin position="84"/>
        <end position="104"/>
    </location>
</feature>
<feature type="transmembrane region" description="Helical" evidence="7">
    <location>
        <begin position="359"/>
        <end position="381"/>
    </location>
</feature>
<evidence type="ECO:0000259" key="8">
    <source>
        <dbReference type="PROSITE" id="PS50850"/>
    </source>
</evidence>
<dbReference type="CDD" id="cd17321">
    <property type="entry name" value="MFS_MMR_MDR_like"/>
    <property type="match status" value="1"/>
</dbReference>
<name>A0A495W0Q9_9PSEU</name>
<dbReference type="RefSeq" id="WP_121006343.1">
    <property type="nucleotide sequence ID" value="NZ_RBXO01000001.1"/>
</dbReference>
<feature type="transmembrane region" description="Helical" evidence="7">
    <location>
        <begin position="110"/>
        <end position="131"/>
    </location>
</feature>
<keyword evidence="10" id="KW-1185">Reference proteome</keyword>
<feature type="transmembrane region" description="Helical" evidence="7">
    <location>
        <begin position="328"/>
        <end position="347"/>
    </location>
</feature>
<keyword evidence="4 7" id="KW-0812">Transmembrane</keyword>
<dbReference type="AlphaFoldDB" id="A0A495W0Q9"/>
<feature type="transmembrane region" description="Helical" evidence="7">
    <location>
        <begin position="302"/>
        <end position="322"/>
    </location>
</feature>
<keyword evidence="3" id="KW-1003">Cell membrane</keyword>
<comment type="subcellular location">
    <subcellularLocation>
        <location evidence="1">Cell membrane</location>
        <topology evidence="1">Multi-pass membrane protein</topology>
    </subcellularLocation>
</comment>
<feature type="domain" description="Major facilitator superfamily (MFS) profile" evidence="8">
    <location>
        <begin position="15"/>
        <end position="455"/>
    </location>
</feature>
<dbReference type="EMBL" id="RBXO01000001">
    <property type="protein sequence ID" value="RKT54597.1"/>
    <property type="molecule type" value="Genomic_DNA"/>
</dbReference>
<feature type="transmembrane region" description="Helical" evidence="7">
    <location>
        <begin position="169"/>
        <end position="189"/>
    </location>
</feature>
<keyword evidence="2" id="KW-0813">Transport</keyword>
<sequence>MRRVVRERGSRKWWALTGVGIVSFLGCVDLTIVSTAAPEIGRDLRTTVAQTQLVVNVFVVALSAFMVAAGRLADVFGRRKVFQLGTALFGLASLGAGCATDFRLLVLFRFLQGAACAVLYTSSSTIVSDAFPAARRGKAIGTLFAVNGFGLAVGPVLGGVLVGALDWHWIFLVNVPAVLSALGICAFSVTESRGAAVRPDWPGVALLAVGVSGLVFGLTFNDTFGWGSWQVCGALAVGAVALVAFVLVDRAAEHPLIPFGLFGDRLFLGAVVAESALGFFYTTALFLMPLYLGVVRHHDDTAVGLLMLPATATVAVLSPVVGRVVDRVGPLPVLSFGFAAFAVSAFCQSRLDAGSGIGVVVLAFVLMGVGWATVLGPAAVAALSSAPPRLSGLAVGASWTFHNFGGAVGLAAGMSVFRAFGGETRFEAGHHAAMLLLVGSSVAALAVIVAVGRGAFGRWNGVRPVGG</sequence>
<evidence type="ECO:0000256" key="6">
    <source>
        <dbReference type="ARBA" id="ARBA00023136"/>
    </source>
</evidence>
<dbReference type="Pfam" id="PF07690">
    <property type="entry name" value="MFS_1"/>
    <property type="match status" value="1"/>
</dbReference>
<feature type="transmembrane region" description="Helical" evidence="7">
    <location>
        <begin position="226"/>
        <end position="248"/>
    </location>
</feature>
<feature type="transmembrane region" description="Helical" evidence="7">
    <location>
        <begin position="53"/>
        <end position="72"/>
    </location>
</feature>